<evidence type="ECO:0000256" key="2">
    <source>
        <dbReference type="ARBA" id="ARBA00022723"/>
    </source>
</evidence>
<dbReference type="PANTHER" id="PTHR43763">
    <property type="entry name" value="XAA-PRO AMINOPEPTIDASE 1"/>
    <property type="match status" value="1"/>
</dbReference>
<keyword evidence="7" id="KW-1185">Reference proteome</keyword>
<dbReference type="FunFam" id="3.90.230.10:FF:000009">
    <property type="entry name" value="xaa-Pro aminopeptidase 2"/>
    <property type="match status" value="1"/>
</dbReference>
<feature type="domain" description="Peptidase M24 C-terminal" evidence="6">
    <location>
        <begin position="578"/>
        <end position="639"/>
    </location>
</feature>
<dbReference type="PANTHER" id="PTHR43763:SF6">
    <property type="entry name" value="XAA-PRO AMINOPEPTIDASE 1"/>
    <property type="match status" value="1"/>
</dbReference>
<dbReference type="GO" id="GO:0070006">
    <property type="term" value="F:metalloaminopeptidase activity"/>
    <property type="evidence" value="ECO:0007669"/>
    <property type="project" value="InterPro"/>
</dbReference>
<dbReference type="Pfam" id="PF00557">
    <property type="entry name" value="Peptidase_M24"/>
    <property type="match status" value="1"/>
</dbReference>
<dbReference type="Proteomes" id="UP000492821">
    <property type="component" value="Unassembled WGS sequence"/>
</dbReference>
<comment type="similarity">
    <text evidence="1">Belongs to the peptidase M24B family.</text>
</comment>
<dbReference type="SUPFAM" id="SSF53092">
    <property type="entry name" value="Creatinase/prolidase N-terminal domain"/>
    <property type="match status" value="1"/>
</dbReference>
<dbReference type="InterPro" id="IPR032416">
    <property type="entry name" value="Peptidase_M24_C"/>
</dbReference>
<keyword evidence="2" id="KW-0479">Metal-binding</keyword>
<dbReference type="Pfam" id="PF01321">
    <property type="entry name" value="Creatinase_N"/>
    <property type="match status" value="1"/>
</dbReference>
<evidence type="ECO:0000313" key="8">
    <source>
        <dbReference type="WBParaSite" id="Pan_g23515.t1"/>
    </source>
</evidence>
<dbReference type="Gene3D" id="3.40.350.10">
    <property type="entry name" value="Creatinase/prolidase N-terminal domain"/>
    <property type="match status" value="2"/>
</dbReference>
<dbReference type="InterPro" id="IPR033740">
    <property type="entry name" value="Pept_M24B"/>
</dbReference>
<organism evidence="7 8">
    <name type="scientific">Panagrellus redivivus</name>
    <name type="common">Microworm</name>
    <dbReference type="NCBI Taxonomy" id="6233"/>
    <lineage>
        <taxon>Eukaryota</taxon>
        <taxon>Metazoa</taxon>
        <taxon>Ecdysozoa</taxon>
        <taxon>Nematoda</taxon>
        <taxon>Chromadorea</taxon>
        <taxon>Rhabditida</taxon>
        <taxon>Tylenchina</taxon>
        <taxon>Panagrolaimomorpha</taxon>
        <taxon>Panagrolaimoidea</taxon>
        <taxon>Panagrolaimidae</taxon>
        <taxon>Panagrellus</taxon>
    </lineage>
</organism>
<dbReference type="Pfam" id="PF16189">
    <property type="entry name" value="Creatinase_N_2"/>
    <property type="match status" value="1"/>
</dbReference>
<dbReference type="Gene3D" id="3.90.230.10">
    <property type="entry name" value="Creatinase/methionine aminopeptidase superfamily"/>
    <property type="match status" value="1"/>
</dbReference>
<dbReference type="WBParaSite" id="Pan_g23515.t1">
    <property type="protein sequence ID" value="Pan_g23515.t1"/>
    <property type="gene ID" value="Pan_g23515"/>
</dbReference>
<feature type="domain" description="Creatinase N-terminal" evidence="5">
    <location>
        <begin position="40"/>
        <end position="162"/>
    </location>
</feature>
<dbReference type="AlphaFoldDB" id="A0A7E4VS56"/>
<protein>
    <submittedName>
        <fullName evidence="8">AMP_N domain-containing protein</fullName>
    </submittedName>
</protein>
<dbReference type="Pfam" id="PF16188">
    <property type="entry name" value="Peptidase_M24_C"/>
    <property type="match status" value="1"/>
</dbReference>
<dbReference type="InterPro" id="IPR050422">
    <property type="entry name" value="X-Pro_aminopeptidase_P"/>
</dbReference>
<dbReference type="InterPro" id="IPR000587">
    <property type="entry name" value="Creatinase_N"/>
</dbReference>
<sequence>MFQSLPAFLLRSARSSLSYIRFAPHSSSHLAPVMTSNPKLEAFRQLLVDNNLNAYALPSTDAHQSEYLPDHEFRVRFISGFSGSNGFAVITADKALLWTDGRYFAQAEKEFEPGWTLMKEAVPEAISPEDWLGKNLNSGDTVGVDTRLFSYFRGKKFSSTLKSYGLNVTTQERHGRVINLVDDIWTTKPVPEIKTVTTLSLEECGKSTADKLADLRKTLVSKKCGSILLMGLDEIAWLLNIRGFDIPYNPLVYAVLLVTLENEYLFIDQAKLDEEARKHLNLQNIMPYDVAADFLRSYNQNHVKNSPKVFIPDSTNYVLGDLISDEFVFKGASPVLIAKSIKNEVELAGIRDASIRDSAAIIRFLVWLRKELANGTHVTELDAAAKMDAIRAEFDKFVSPSFTTIAAADEHSAFPHYHPTEAEGHQQVRPDSVFLLDSGGHYRDGTTDVTRTVCFAAQPDPYFKKLFTFVTRAHIDNAATIFPDGVNGGRLDVTARQFLWSQGYDFSHGVGHGVGHFLNVHEGPIGIGYRTYSPEAGLHPGQVITIEPGYYEVGKFGIRFENCYEIVKVESTASGATNFLAFESLTWVPIQTDLLELQYLEQKHIDWINQYHATCIAKVQPFLVEHDLTEELAYLDELTVKLTL</sequence>
<evidence type="ECO:0000259" key="4">
    <source>
        <dbReference type="Pfam" id="PF00557"/>
    </source>
</evidence>
<dbReference type="CDD" id="cd01085">
    <property type="entry name" value="APP"/>
    <property type="match status" value="1"/>
</dbReference>
<dbReference type="InterPro" id="IPR029149">
    <property type="entry name" value="Creatin/AminoP/Spt16_N"/>
</dbReference>
<evidence type="ECO:0000256" key="3">
    <source>
        <dbReference type="ARBA" id="ARBA00022801"/>
    </source>
</evidence>
<evidence type="ECO:0000256" key="1">
    <source>
        <dbReference type="ARBA" id="ARBA00008766"/>
    </source>
</evidence>
<name>A0A7E4VS56_PANRE</name>
<feature type="domain" description="Peptidase M24" evidence="4">
    <location>
        <begin position="349"/>
        <end position="566"/>
    </location>
</feature>
<accession>A0A7E4VS56</accession>
<dbReference type="GO" id="GO:0046872">
    <property type="term" value="F:metal ion binding"/>
    <property type="evidence" value="ECO:0007669"/>
    <property type="project" value="UniProtKB-KW"/>
</dbReference>
<keyword evidence="3" id="KW-0378">Hydrolase</keyword>
<dbReference type="InterPro" id="IPR036005">
    <property type="entry name" value="Creatinase/aminopeptidase-like"/>
</dbReference>
<reference evidence="7" key="1">
    <citation type="journal article" date="2013" name="Genetics">
        <title>The draft genome and transcriptome of Panagrellus redivivus are shaped by the harsh demands of a free-living lifestyle.</title>
        <authorList>
            <person name="Srinivasan J."/>
            <person name="Dillman A.R."/>
            <person name="Macchietto M.G."/>
            <person name="Heikkinen L."/>
            <person name="Lakso M."/>
            <person name="Fracchia K.M."/>
            <person name="Antoshechkin I."/>
            <person name="Mortazavi A."/>
            <person name="Wong G."/>
            <person name="Sternberg P.W."/>
        </authorList>
    </citation>
    <scope>NUCLEOTIDE SEQUENCE [LARGE SCALE GENOMIC DNA]</scope>
    <source>
        <strain evidence="7">MT8872</strain>
    </source>
</reference>
<evidence type="ECO:0000313" key="7">
    <source>
        <dbReference type="Proteomes" id="UP000492821"/>
    </source>
</evidence>
<dbReference type="GO" id="GO:0005737">
    <property type="term" value="C:cytoplasm"/>
    <property type="evidence" value="ECO:0007669"/>
    <property type="project" value="UniProtKB-ARBA"/>
</dbReference>
<reference evidence="8" key="2">
    <citation type="submission" date="2020-10" db="UniProtKB">
        <authorList>
            <consortium name="WormBaseParasite"/>
        </authorList>
    </citation>
    <scope>IDENTIFICATION</scope>
</reference>
<dbReference type="SUPFAM" id="SSF55920">
    <property type="entry name" value="Creatinase/aminopeptidase"/>
    <property type="match status" value="1"/>
</dbReference>
<evidence type="ECO:0000259" key="6">
    <source>
        <dbReference type="Pfam" id="PF16188"/>
    </source>
</evidence>
<proteinExistence type="inferred from homology"/>
<dbReference type="FunFam" id="3.40.350.10:FF:000003">
    <property type="entry name" value="Xaa-pro aminopeptidase P"/>
    <property type="match status" value="1"/>
</dbReference>
<evidence type="ECO:0000259" key="5">
    <source>
        <dbReference type="Pfam" id="PF01321"/>
    </source>
</evidence>
<dbReference type="InterPro" id="IPR000994">
    <property type="entry name" value="Pept_M24"/>
</dbReference>